<dbReference type="GO" id="GO:0001817">
    <property type="term" value="P:regulation of cytokine production"/>
    <property type="evidence" value="ECO:0007669"/>
    <property type="project" value="TreeGrafter"/>
</dbReference>
<accession>A0A8X7X704</accession>
<keyword evidence="6" id="KW-1185">Reference proteome</keyword>
<dbReference type="PROSITE" id="PS50835">
    <property type="entry name" value="IG_LIKE"/>
    <property type="match status" value="1"/>
</dbReference>
<sequence length="197" mass="22878">MTPVSIKDINFEWRAEGDIVDAFVKGHHELTHQEKQYRNRTELFITELSPRNLSLKVSHISPDDRKVYECWFFIDEDRNGYLDKWLLKVAGHYSEPLIKGPAKIDLRNRDADFTCAATGGYPEPKVHWFINQKMVLPQSNRIKTTIKNISSEEYAVKSVLTINMTDDTSVYCTVENELLKEERKSPDIQCKPAFLNL</sequence>
<dbReference type="InterPro" id="IPR013783">
    <property type="entry name" value="Ig-like_fold"/>
</dbReference>
<comment type="caution">
    <text evidence="5">The sequence shown here is derived from an EMBL/GenBank/DDBJ whole genome shotgun (WGS) entry which is preliminary data.</text>
</comment>
<evidence type="ECO:0000256" key="1">
    <source>
        <dbReference type="ARBA" id="ARBA00004370"/>
    </source>
</evidence>
<evidence type="ECO:0000313" key="5">
    <source>
        <dbReference type="EMBL" id="KAG2462259.1"/>
    </source>
</evidence>
<dbReference type="EMBL" id="JAATIS010004040">
    <property type="protein sequence ID" value="KAG2462259.1"/>
    <property type="molecule type" value="Genomic_DNA"/>
</dbReference>
<reference evidence="5 6" key="1">
    <citation type="journal article" date="2021" name="Cell">
        <title>Tracing the genetic footprints of vertebrate landing in non-teleost ray-finned fishes.</title>
        <authorList>
            <person name="Bi X."/>
            <person name="Wang K."/>
            <person name="Yang L."/>
            <person name="Pan H."/>
            <person name="Jiang H."/>
            <person name="Wei Q."/>
            <person name="Fang M."/>
            <person name="Yu H."/>
            <person name="Zhu C."/>
            <person name="Cai Y."/>
            <person name="He Y."/>
            <person name="Gan X."/>
            <person name="Zeng H."/>
            <person name="Yu D."/>
            <person name="Zhu Y."/>
            <person name="Jiang H."/>
            <person name="Qiu Q."/>
            <person name="Yang H."/>
            <person name="Zhang Y.E."/>
            <person name="Wang W."/>
            <person name="Zhu M."/>
            <person name="He S."/>
            <person name="Zhang G."/>
        </authorList>
    </citation>
    <scope>NUCLEOTIDE SEQUENCE [LARGE SCALE GENOMIC DNA]</scope>
    <source>
        <strain evidence="5">Bchr_013</strain>
    </source>
</reference>
<feature type="domain" description="Ig-like" evidence="4">
    <location>
        <begin position="113"/>
        <end position="189"/>
    </location>
</feature>
<feature type="non-terminal residue" evidence="5">
    <location>
        <position position="1"/>
    </location>
</feature>
<evidence type="ECO:0000259" key="4">
    <source>
        <dbReference type="PROSITE" id="PS50835"/>
    </source>
</evidence>
<dbReference type="InterPro" id="IPR053896">
    <property type="entry name" value="BTN3A2-like_Ig-C"/>
</dbReference>
<keyword evidence="2" id="KW-0472">Membrane</keyword>
<dbReference type="Proteomes" id="UP000886611">
    <property type="component" value="Unassembled WGS sequence"/>
</dbReference>
<dbReference type="InterPro" id="IPR007110">
    <property type="entry name" value="Ig-like_dom"/>
</dbReference>
<organism evidence="5 6">
    <name type="scientific">Polypterus senegalus</name>
    <name type="common">Senegal bichir</name>
    <dbReference type="NCBI Taxonomy" id="55291"/>
    <lineage>
        <taxon>Eukaryota</taxon>
        <taxon>Metazoa</taxon>
        <taxon>Chordata</taxon>
        <taxon>Craniata</taxon>
        <taxon>Vertebrata</taxon>
        <taxon>Euteleostomi</taxon>
        <taxon>Actinopterygii</taxon>
        <taxon>Polypteriformes</taxon>
        <taxon>Polypteridae</taxon>
        <taxon>Polypterus</taxon>
    </lineage>
</organism>
<evidence type="ECO:0000256" key="2">
    <source>
        <dbReference type="ARBA" id="ARBA00023136"/>
    </source>
</evidence>
<dbReference type="GO" id="GO:0009897">
    <property type="term" value="C:external side of plasma membrane"/>
    <property type="evidence" value="ECO:0007669"/>
    <property type="project" value="TreeGrafter"/>
</dbReference>
<dbReference type="GO" id="GO:0005102">
    <property type="term" value="F:signaling receptor binding"/>
    <property type="evidence" value="ECO:0007669"/>
    <property type="project" value="TreeGrafter"/>
</dbReference>
<evidence type="ECO:0000256" key="3">
    <source>
        <dbReference type="ARBA" id="ARBA00023319"/>
    </source>
</evidence>
<dbReference type="Pfam" id="PF22705">
    <property type="entry name" value="C2-set_3"/>
    <property type="match status" value="1"/>
</dbReference>
<protein>
    <submittedName>
        <fullName evidence="5">CD276 protein</fullName>
    </submittedName>
</protein>
<dbReference type="SUPFAM" id="SSF48726">
    <property type="entry name" value="Immunoglobulin"/>
    <property type="match status" value="1"/>
</dbReference>
<dbReference type="PANTHER" id="PTHR24100:SF151">
    <property type="entry name" value="ICOS LIGAND"/>
    <property type="match status" value="1"/>
</dbReference>
<evidence type="ECO:0000313" key="6">
    <source>
        <dbReference type="Proteomes" id="UP000886611"/>
    </source>
</evidence>
<comment type="subcellular location">
    <subcellularLocation>
        <location evidence="1">Membrane</location>
    </subcellularLocation>
</comment>
<dbReference type="Gene3D" id="2.60.40.10">
    <property type="entry name" value="Immunoglobulins"/>
    <property type="match status" value="2"/>
</dbReference>
<dbReference type="AlphaFoldDB" id="A0A8X7X704"/>
<dbReference type="PANTHER" id="PTHR24100">
    <property type="entry name" value="BUTYROPHILIN"/>
    <property type="match status" value="1"/>
</dbReference>
<dbReference type="InterPro" id="IPR050504">
    <property type="entry name" value="IgSF_BTN/MOG"/>
</dbReference>
<name>A0A8X7X704_POLSE</name>
<gene>
    <name evidence="5" type="primary">Cd276_0</name>
    <name evidence="5" type="ORF">GTO96_0001827</name>
</gene>
<keyword evidence="3" id="KW-0393">Immunoglobulin domain</keyword>
<dbReference type="GO" id="GO:0050852">
    <property type="term" value="P:T cell receptor signaling pathway"/>
    <property type="evidence" value="ECO:0007669"/>
    <property type="project" value="TreeGrafter"/>
</dbReference>
<feature type="non-terminal residue" evidence="5">
    <location>
        <position position="197"/>
    </location>
</feature>
<proteinExistence type="predicted"/>
<dbReference type="InterPro" id="IPR036179">
    <property type="entry name" value="Ig-like_dom_sf"/>
</dbReference>